<organism evidence="1 2">
    <name type="scientific">Cetraspora pellucida</name>
    <dbReference type="NCBI Taxonomy" id="1433469"/>
    <lineage>
        <taxon>Eukaryota</taxon>
        <taxon>Fungi</taxon>
        <taxon>Fungi incertae sedis</taxon>
        <taxon>Mucoromycota</taxon>
        <taxon>Glomeromycotina</taxon>
        <taxon>Glomeromycetes</taxon>
        <taxon>Diversisporales</taxon>
        <taxon>Gigasporaceae</taxon>
        <taxon>Cetraspora</taxon>
    </lineage>
</organism>
<proteinExistence type="predicted"/>
<evidence type="ECO:0000313" key="1">
    <source>
        <dbReference type="EMBL" id="CAG8735386.1"/>
    </source>
</evidence>
<keyword evidence="2" id="KW-1185">Reference proteome</keyword>
<gene>
    <name evidence="1" type="ORF">CPELLU_LOCUS13762</name>
</gene>
<sequence length="446" mass="52105">MSFIDGGCLPYESDNPCSKPLTTNNFTERMNKSLENQHGNTKTVADFVENLYSIQKIHSTLSEKNSGQLNFHTGLVTYWNTCTLDHENEEYHFAIDKKRRLNQGRYYVLCGWIKNIENSNYFYVKKGNNSFRSLYNSAPIKINREIQLEIDKIVGKLASKHNIEIPSQYYLVNIQSEESTIKSNFIQYFWNKEKALPANAKNYIIYSGVEDEAFQEIVSLYNEVGDAIFYPYKRQLAEKDPFRPLELSECNTMTYGSPKIHGAKKCSPTYPILEMHLEHYEENFNSLNKQQIQKEILPLQEKYVHSNTSNSQTIQATLPHSIQRRNTTRIRNLKRDIQKNIENINLVNLPQKHKHVNDTQETLEAIFLEQGITWKPRAFTNFCISKNIHLANNPVVNDRLIYSWISRPPIRSINKNCTQLMMKYCALQKRCKSAVMRKTEILYINN</sequence>
<comment type="caution">
    <text evidence="1">The sequence shown here is derived from an EMBL/GenBank/DDBJ whole genome shotgun (WGS) entry which is preliminary data.</text>
</comment>
<accession>A0A9N9NJC2</accession>
<reference evidence="1" key="1">
    <citation type="submission" date="2021-06" db="EMBL/GenBank/DDBJ databases">
        <authorList>
            <person name="Kallberg Y."/>
            <person name="Tangrot J."/>
            <person name="Rosling A."/>
        </authorList>
    </citation>
    <scope>NUCLEOTIDE SEQUENCE</scope>
    <source>
        <strain evidence="1">FL966</strain>
    </source>
</reference>
<evidence type="ECO:0000313" key="2">
    <source>
        <dbReference type="Proteomes" id="UP000789759"/>
    </source>
</evidence>
<dbReference type="EMBL" id="CAJVQA010015132">
    <property type="protein sequence ID" value="CAG8735386.1"/>
    <property type="molecule type" value="Genomic_DNA"/>
</dbReference>
<protein>
    <submittedName>
        <fullName evidence="1">20650_t:CDS:1</fullName>
    </submittedName>
</protein>
<dbReference type="AlphaFoldDB" id="A0A9N9NJC2"/>
<dbReference type="Proteomes" id="UP000789759">
    <property type="component" value="Unassembled WGS sequence"/>
</dbReference>
<name>A0A9N9NJC2_9GLOM</name>
<dbReference type="OrthoDB" id="2428047at2759"/>